<dbReference type="HOGENOM" id="CLU_085032_1_0_10"/>
<evidence type="ECO:0000313" key="2">
    <source>
        <dbReference type="Proteomes" id="UP000008461"/>
    </source>
</evidence>
<accession>F4KWH7</accession>
<reference evidence="1 2" key="1">
    <citation type="journal article" date="2011" name="Stand. Genomic Sci.">
        <title>Complete genome sequence of Haliscomenobacter hydrossis type strain (O).</title>
        <authorList>
            <consortium name="US DOE Joint Genome Institute (JGI-PGF)"/>
            <person name="Daligault H."/>
            <person name="Lapidus A."/>
            <person name="Zeytun A."/>
            <person name="Nolan M."/>
            <person name="Lucas S."/>
            <person name="Del Rio T.G."/>
            <person name="Tice H."/>
            <person name="Cheng J.F."/>
            <person name="Tapia R."/>
            <person name="Han C."/>
            <person name="Goodwin L."/>
            <person name="Pitluck S."/>
            <person name="Liolios K."/>
            <person name="Pagani I."/>
            <person name="Ivanova N."/>
            <person name="Huntemann M."/>
            <person name="Mavromatis K."/>
            <person name="Mikhailova N."/>
            <person name="Pati A."/>
            <person name="Chen A."/>
            <person name="Palaniappan K."/>
            <person name="Land M."/>
            <person name="Hauser L."/>
            <person name="Brambilla E.M."/>
            <person name="Rohde M."/>
            <person name="Verbarg S."/>
            <person name="Goker M."/>
            <person name="Bristow J."/>
            <person name="Eisen J.A."/>
            <person name="Markowitz V."/>
            <person name="Hugenholtz P."/>
            <person name="Kyrpides N.C."/>
            <person name="Klenk H.P."/>
            <person name="Woyke T."/>
        </authorList>
    </citation>
    <scope>NUCLEOTIDE SEQUENCE [LARGE SCALE GENOMIC DNA]</scope>
    <source>
        <strain evidence="2">ATCC 27775 / DSM 1100 / LMG 10767 / O</strain>
    </source>
</reference>
<dbReference type="KEGG" id="hhy:Halhy_3461"/>
<name>F4KWH7_HALH1</name>
<dbReference type="STRING" id="760192.Halhy_3461"/>
<dbReference type="OrthoDB" id="5292580at2"/>
<organism evidence="1 2">
    <name type="scientific">Haliscomenobacter hydrossis (strain ATCC 27775 / DSM 1100 / LMG 10767 / O)</name>
    <dbReference type="NCBI Taxonomy" id="760192"/>
    <lineage>
        <taxon>Bacteria</taxon>
        <taxon>Pseudomonadati</taxon>
        <taxon>Bacteroidota</taxon>
        <taxon>Saprospiria</taxon>
        <taxon>Saprospirales</taxon>
        <taxon>Haliscomenobacteraceae</taxon>
        <taxon>Haliscomenobacter</taxon>
    </lineage>
</organism>
<protein>
    <recommendedName>
        <fullName evidence="3">DUF4197 domain-containing protein</fullName>
    </recommendedName>
</protein>
<dbReference type="InterPro" id="IPR025245">
    <property type="entry name" value="DUF4197"/>
</dbReference>
<reference key="2">
    <citation type="submission" date="2011-04" db="EMBL/GenBank/DDBJ databases">
        <title>Complete sequence of chromosome of Haliscomenobacter hydrossis DSM 1100.</title>
        <authorList>
            <consortium name="US DOE Joint Genome Institute (JGI-PGF)"/>
            <person name="Lucas S."/>
            <person name="Han J."/>
            <person name="Lapidus A."/>
            <person name="Bruce D."/>
            <person name="Goodwin L."/>
            <person name="Pitluck S."/>
            <person name="Peters L."/>
            <person name="Kyrpides N."/>
            <person name="Mavromatis K."/>
            <person name="Ivanova N."/>
            <person name="Ovchinnikova G."/>
            <person name="Pagani I."/>
            <person name="Daligault H."/>
            <person name="Detter J.C."/>
            <person name="Han C."/>
            <person name="Land M."/>
            <person name="Hauser L."/>
            <person name="Markowitz V."/>
            <person name="Cheng J.-F."/>
            <person name="Hugenholtz P."/>
            <person name="Woyke T."/>
            <person name="Wu D."/>
            <person name="Verbarg S."/>
            <person name="Frueling A."/>
            <person name="Brambilla E."/>
            <person name="Klenk H.-P."/>
            <person name="Eisen J.A."/>
        </authorList>
    </citation>
    <scope>NUCLEOTIDE SEQUENCE</scope>
    <source>
        <strain>DSM 1100</strain>
    </source>
</reference>
<dbReference type="Pfam" id="PF13852">
    <property type="entry name" value="DUF4197"/>
    <property type="match status" value="1"/>
</dbReference>
<proteinExistence type="predicted"/>
<sequence>MSGRYFVLLPLLAWGVLHNPVEAQLGGLINKAKNTVLGKGGDLSADEAGSGLKEALNVGVDQAVSFLSAKDGYYVSPYKILMPEEAKTMAAKLKMIPGFAKFEEDLLEKMNRAAEDAATQAKPIFVNAIKQMTFQDALNILMGEKNAATQYLQRTTTNPLTEAFMPVIQTSLDKFNAREYWSSAVTAYNKIPLVKKMNPELDKYVTEKALLGMFKLVEVKELDIRQNVDSRSSDLLKKVFAKQDKK</sequence>
<dbReference type="RefSeq" id="WP_013765857.1">
    <property type="nucleotide sequence ID" value="NC_015510.1"/>
</dbReference>
<dbReference type="EMBL" id="CP002691">
    <property type="protein sequence ID" value="AEE51317.1"/>
    <property type="molecule type" value="Genomic_DNA"/>
</dbReference>
<evidence type="ECO:0008006" key="3">
    <source>
        <dbReference type="Google" id="ProtNLM"/>
    </source>
</evidence>
<dbReference type="eggNOG" id="ENOG502Z7PK">
    <property type="taxonomic scope" value="Bacteria"/>
</dbReference>
<dbReference type="AlphaFoldDB" id="F4KWH7"/>
<evidence type="ECO:0000313" key="1">
    <source>
        <dbReference type="EMBL" id="AEE51317.1"/>
    </source>
</evidence>
<keyword evidence="2" id="KW-1185">Reference proteome</keyword>
<gene>
    <name evidence="1" type="ordered locus">Halhy_3461</name>
</gene>
<dbReference type="Proteomes" id="UP000008461">
    <property type="component" value="Chromosome"/>
</dbReference>